<name>A0A444S8H2_VERDA</name>
<protein>
    <submittedName>
        <fullName evidence="2">Uncharacterized protein</fullName>
    </submittedName>
</protein>
<dbReference type="EMBL" id="RSDZ01000011">
    <property type="protein sequence ID" value="RXG49680.1"/>
    <property type="molecule type" value="Genomic_DNA"/>
</dbReference>
<comment type="caution">
    <text evidence="2">The sequence shown here is derived from an EMBL/GenBank/DDBJ whole genome shotgun (WGS) entry which is preliminary data.</text>
</comment>
<evidence type="ECO:0000313" key="2">
    <source>
        <dbReference type="EMBL" id="RXG49680.1"/>
    </source>
</evidence>
<feature type="region of interest" description="Disordered" evidence="1">
    <location>
        <begin position="1"/>
        <end position="27"/>
    </location>
</feature>
<organism evidence="2 3">
    <name type="scientific">Verticillium dahliae</name>
    <name type="common">Verticillium wilt</name>
    <dbReference type="NCBI Taxonomy" id="27337"/>
    <lineage>
        <taxon>Eukaryota</taxon>
        <taxon>Fungi</taxon>
        <taxon>Dikarya</taxon>
        <taxon>Ascomycota</taxon>
        <taxon>Pezizomycotina</taxon>
        <taxon>Sordariomycetes</taxon>
        <taxon>Hypocreomycetidae</taxon>
        <taxon>Glomerellales</taxon>
        <taxon>Plectosphaerellaceae</taxon>
        <taxon>Verticillium</taxon>
    </lineage>
</organism>
<feature type="compositionally biased region" description="Basic residues" evidence="1">
    <location>
        <begin position="1"/>
        <end position="11"/>
    </location>
</feature>
<feature type="region of interest" description="Disordered" evidence="1">
    <location>
        <begin position="56"/>
        <end position="76"/>
    </location>
</feature>
<gene>
    <name evidence="2" type="ORF">VDGE_30560</name>
</gene>
<proteinExistence type="predicted"/>
<dbReference type="Proteomes" id="UP000288725">
    <property type="component" value="Chromosome 1"/>
</dbReference>
<sequence>MDRRNCKRVRRTPATQYSSAPHPHFPRSVRQQPLCLFAPGFPKPPRLTQGRLSFLDHPRRNPNANPKHGVVQPAADGHVDSCRHDFTRQRQMALVQRMGFWDTT</sequence>
<evidence type="ECO:0000256" key="1">
    <source>
        <dbReference type="SAM" id="MobiDB-lite"/>
    </source>
</evidence>
<dbReference type="AlphaFoldDB" id="A0A444S8H2"/>
<accession>A0A444S8H2</accession>
<reference evidence="2 3" key="1">
    <citation type="submission" date="2018-12" db="EMBL/GenBank/DDBJ databases">
        <title>Genome of Verticillium dahliae isolate Getta Getta.</title>
        <authorList>
            <person name="Gardiner D.M."/>
        </authorList>
    </citation>
    <scope>NUCLEOTIDE SEQUENCE [LARGE SCALE GENOMIC DNA]</scope>
    <source>
        <strain evidence="2 3">Getta Getta</strain>
    </source>
</reference>
<evidence type="ECO:0000313" key="3">
    <source>
        <dbReference type="Proteomes" id="UP000288725"/>
    </source>
</evidence>